<evidence type="ECO:0000313" key="3">
    <source>
        <dbReference type="EMBL" id="MFK2900132.1"/>
    </source>
</evidence>
<dbReference type="EMBL" id="JADIKJ010000006">
    <property type="protein sequence ID" value="MFK2900132.1"/>
    <property type="molecule type" value="Genomic_DNA"/>
</dbReference>
<accession>A0ABW8JGA6</accession>
<feature type="transmembrane region" description="Helical" evidence="2">
    <location>
        <begin position="364"/>
        <end position="384"/>
    </location>
</feature>
<dbReference type="Pfam" id="PF12412">
    <property type="entry name" value="DUF3667"/>
    <property type="match status" value="1"/>
</dbReference>
<proteinExistence type="predicted"/>
<evidence type="ECO:0000256" key="2">
    <source>
        <dbReference type="SAM" id="Phobius"/>
    </source>
</evidence>
<gene>
    <name evidence="3" type="ORF">ISP15_07275</name>
</gene>
<feature type="region of interest" description="Disordered" evidence="1">
    <location>
        <begin position="181"/>
        <end position="202"/>
    </location>
</feature>
<evidence type="ECO:0000256" key="1">
    <source>
        <dbReference type="SAM" id="MobiDB-lite"/>
    </source>
</evidence>
<keyword evidence="2" id="KW-1133">Transmembrane helix</keyword>
<reference evidence="3 4" key="1">
    <citation type="submission" date="2020-10" db="EMBL/GenBank/DDBJ databases">
        <title>Phylogeny of dyella-like bacteria.</title>
        <authorList>
            <person name="Fu J."/>
        </authorList>
    </citation>
    <scope>NUCLEOTIDE SEQUENCE [LARGE SCALE GENOMIC DNA]</scope>
    <source>
        <strain evidence="3 4">JP1</strain>
    </source>
</reference>
<evidence type="ECO:0000313" key="4">
    <source>
        <dbReference type="Proteomes" id="UP001620461"/>
    </source>
</evidence>
<feature type="transmembrane region" description="Helical" evidence="2">
    <location>
        <begin position="252"/>
        <end position="276"/>
    </location>
</feature>
<organism evidence="3 4">
    <name type="scientific">Dyella jejuensis</name>
    <dbReference type="NCBI Taxonomy" id="1432009"/>
    <lineage>
        <taxon>Bacteria</taxon>
        <taxon>Pseudomonadati</taxon>
        <taxon>Pseudomonadota</taxon>
        <taxon>Gammaproteobacteria</taxon>
        <taxon>Lysobacterales</taxon>
        <taxon>Rhodanobacteraceae</taxon>
        <taxon>Dyella</taxon>
    </lineage>
</organism>
<keyword evidence="2" id="KW-0812">Transmembrane</keyword>
<comment type="caution">
    <text evidence="3">The sequence shown here is derived from an EMBL/GenBank/DDBJ whole genome shotgun (WGS) entry which is preliminary data.</text>
</comment>
<feature type="transmembrane region" description="Helical" evidence="2">
    <location>
        <begin position="86"/>
        <end position="104"/>
    </location>
</feature>
<feature type="transmembrane region" description="Helical" evidence="2">
    <location>
        <begin position="296"/>
        <end position="315"/>
    </location>
</feature>
<keyword evidence="2" id="KW-0472">Membrane</keyword>
<protein>
    <submittedName>
        <fullName evidence="3">DUF3667 domain-containing protein</fullName>
    </submittedName>
</protein>
<keyword evidence="4" id="KW-1185">Reference proteome</keyword>
<dbReference type="Proteomes" id="UP001620461">
    <property type="component" value="Unassembled WGS sequence"/>
</dbReference>
<name>A0ABW8JGA6_9GAMM</name>
<feature type="transmembrane region" description="Helical" evidence="2">
    <location>
        <begin position="321"/>
        <end position="343"/>
    </location>
</feature>
<sequence>MKQMISFEGVHCANCHTSLEGEYCHHCGQSVHSVLRPVHGLFEEFFETFLHIDGRILHTLPPLLLKPGFLTLEYFSGRRVRYIAPFRLMFVLCLLSFFVLHLATDVIANRIEQRHQHVSLLDSGTDFAQAQTAQDVQAQLQRQLAPLEAARAAGNAALATQVDEAERRLRGRASQRLAELGAPAHTASVESEPATSRDSDASDLVPPVSIGWLPGFANERLSGLVRHLLQNWHALQYGNDAQRQEAQERIAAGMYGALPGTMLVLVPVFALLLKLFYVFKRRLYMEHLIVSLHSHAFLFLSLLLVVITGLLSTWLKPHAAWVGGLVGLLQAPLLIWIPVYLLLMQKRIYRQGWAMTAVKFWFIGWFYFWLLVFALAIATVLGFAH</sequence>
<dbReference type="InterPro" id="IPR022134">
    <property type="entry name" value="DUF3667"/>
</dbReference>
<dbReference type="RefSeq" id="WP_404546543.1">
    <property type="nucleotide sequence ID" value="NZ_JADIKJ010000006.1"/>
</dbReference>